<dbReference type="NCBIfam" id="TIGR02532">
    <property type="entry name" value="IV_pilin_GFxxxE"/>
    <property type="match status" value="1"/>
</dbReference>
<dbReference type="Pfam" id="PF07963">
    <property type="entry name" value="N_methyl"/>
    <property type="match status" value="1"/>
</dbReference>
<dbReference type="GO" id="GO:0015628">
    <property type="term" value="P:protein secretion by the type II secretion system"/>
    <property type="evidence" value="ECO:0007669"/>
    <property type="project" value="InterPro"/>
</dbReference>
<dbReference type="AlphaFoldDB" id="A0A3B0ZP35"/>
<dbReference type="PROSITE" id="PS00409">
    <property type="entry name" value="PROKAR_NTER_METHYL"/>
    <property type="match status" value="1"/>
</dbReference>
<dbReference type="SUPFAM" id="SSF54523">
    <property type="entry name" value="Pili subunits"/>
    <property type="match status" value="1"/>
</dbReference>
<evidence type="ECO:0000256" key="6">
    <source>
        <dbReference type="ARBA" id="ARBA00022692"/>
    </source>
</evidence>
<evidence type="ECO:0000256" key="2">
    <source>
        <dbReference type="ARBA" id="ARBA00021549"/>
    </source>
</evidence>
<evidence type="ECO:0000256" key="3">
    <source>
        <dbReference type="ARBA" id="ARBA00022475"/>
    </source>
</evidence>
<dbReference type="InterPro" id="IPR049875">
    <property type="entry name" value="TypeII_GspH"/>
</dbReference>
<keyword evidence="7 11" id="KW-1133">Transmembrane helix</keyword>
<dbReference type="EMBL" id="UOFR01000032">
    <property type="protein sequence ID" value="VAW95325.1"/>
    <property type="molecule type" value="Genomic_DNA"/>
</dbReference>
<keyword evidence="5" id="KW-0997">Cell inner membrane</keyword>
<gene>
    <name evidence="12" type="ORF">MNBD_GAMMA21-1450</name>
</gene>
<evidence type="ECO:0000256" key="4">
    <source>
        <dbReference type="ARBA" id="ARBA00022481"/>
    </source>
</evidence>
<feature type="region of interest" description="Disordered" evidence="10">
    <location>
        <begin position="134"/>
        <end position="154"/>
    </location>
</feature>
<feature type="transmembrane region" description="Helical" evidence="11">
    <location>
        <begin position="12"/>
        <end position="32"/>
    </location>
</feature>
<organism evidence="12">
    <name type="scientific">hydrothermal vent metagenome</name>
    <dbReference type="NCBI Taxonomy" id="652676"/>
    <lineage>
        <taxon>unclassified sequences</taxon>
        <taxon>metagenomes</taxon>
        <taxon>ecological metagenomes</taxon>
    </lineage>
</organism>
<evidence type="ECO:0000256" key="8">
    <source>
        <dbReference type="ARBA" id="ARBA00023136"/>
    </source>
</evidence>
<dbReference type="PRINTS" id="PR00885">
    <property type="entry name" value="BCTERIALGSPH"/>
</dbReference>
<sequence length="198" mass="23179">MKKRQQSGFTLIEMMVVLVIMGVIVSMMVISLNTKEIKEEMEVEMMRIQVLITLAQEEAILQGQVMALAVSENTYRFDVLNVKDETWQPVLDEKIFRERPVVQGTSFSLVIDEIEKEALNIEFKRKLSLQELKEKEQRQKERQDKDEEEGKYQRVYIEPSGEMFPFELILRTEDDSVEVKLILGHDGEMKIVMPEDFS</sequence>
<evidence type="ECO:0000256" key="9">
    <source>
        <dbReference type="ARBA" id="ARBA00030775"/>
    </source>
</evidence>
<keyword evidence="6 11" id="KW-0812">Transmembrane</keyword>
<dbReference type="InterPro" id="IPR012902">
    <property type="entry name" value="N_methyl_site"/>
</dbReference>
<dbReference type="GO" id="GO:0005886">
    <property type="term" value="C:plasma membrane"/>
    <property type="evidence" value="ECO:0007669"/>
    <property type="project" value="UniProtKB-SubCell"/>
</dbReference>
<comment type="subcellular location">
    <subcellularLocation>
        <location evidence="1">Cell inner membrane</location>
        <topology evidence="1">Single-pass membrane protein</topology>
    </subcellularLocation>
</comment>
<dbReference type="NCBIfam" id="TIGR01708">
    <property type="entry name" value="typeII_sec_gspH"/>
    <property type="match status" value="1"/>
</dbReference>
<keyword evidence="8 11" id="KW-0472">Membrane</keyword>
<evidence type="ECO:0000256" key="1">
    <source>
        <dbReference type="ARBA" id="ARBA00004377"/>
    </source>
</evidence>
<reference evidence="12" key="1">
    <citation type="submission" date="2018-06" db="EMBL/GenBank/DDBJ databases">
        <authorList>
            <person name="Zhirakovskaya E."/>
        </authorList>
    </citation>
    <scope>NUCLEOTIDE SEQUENCE</scope>
</reference>
<accession>A0A3B0ZP35</accession>
<evidence type="ECO:0000256" key="5">
    <source>
        <dbReference type="ARBA" id="ARBA00022519"/>
    </source>
</evidence>
<dbReference type="Gene3D" id="3.55.40.10">
    <property type="entry name" value="minor pseudopilin epsh domain"/>
    <property type="match status" value="1"/>
</dbReference>
<evidence type="ECO:0000256" key="7">
    <source>
        <dbReference type="ARBA" id="ARBA00022989"/>
    </source>
</evidence>
<evidence type="ECO:0000256" key="10">
    <source>
        <dbReference type="SAM" id="MobiDB-lite"/>
    </source>
</evidence>
<name>A0A3B0ZP35_9ZZZZ</name>
<evidence type="ECO:0000256" key="11">
    <source>
        <dbReference type="SAM" id="Phobius"/>
    </source>
</evidence>
<keyword evidence="3" id="KW-1003">Cell membrane</keyword>
<keyword evidence="4" id="KW-0488">Methylation</keyword>
<proteinExistence type="predicted"/>
<dbReference type="InterPro" id="IPR045584">
    <property type="entry name" value="Pilin-like"/>
</dbReference>
<feature type="compositionally biased region" description="Basic and acidic residues" evidence="10">
    <location>
        <begin position="134"/>
        <end position="152"/>
    </location>
</feature>
<protein>
    <recommendedName>
        <fullName evidence="2">Type II secretion system protein H</fullName>
    </recommendedName>
    <alternativeName>
        <fullName evidence="9">General secretion pathway protein H</fullName>
    </alternativeName>
</protein>
<dbReference type="InterPro" id="IPR002416">
    <property type="entry name" value="T2SS_protein-GspH"/>
</dbReference>
<dbReference type="GO" id="GO:0015627">
    <property type="term" value="C:type II protein secretion system complex"/>
    <property type="evidence" value="ECO:0007669"/>
    <property type="project" value="InterPro"/>
</dbReference>
<evidence type="ECO:0000313" key="12">
    <source>
        <dbReference type="EMBL" id="VAW95325.1"/>
    </source>
</evidence>